<gene>
    <name evidence="1" type="ORF">G4174_004446</name>
</gene>
<proteinExistence type="predicted"/>
<dbReference type="RefSeq" id="WP_001577214.1">
    <property type="nucleotide sequence ID" value="NZ_CP028196.1"/>
</dbReference>
<sequence>MKDNDLYFNETIIDVVEMIRLADDLDTNLIDKLYMSLDKVIIDYQSTSLIPKLLAYDLLVLHDNLEGALKFYSGKDNKYISEVNSKVNEYIEKIFLS</sequence>
<reference evidence="1" key="1">
    <citation type="journal article" date="2018" name="Genome Biol.">
        <title>SKESA: strategic k-mer extension for scrupulous assemblies.</title>
        <authorList>
            <person name="Souvorov A."/>
            <person name="Agarwala R."/>
            <person name="Lipman D.J."/>
        </authorList>
    </citation>
    <scope>NUCLEOTIDE SEQUENCE</scope>
    <source>
        <strain evidence="1">BCW_2665</strain>
    </source>
</reference>
<comment type="caution">
    <text evidence="1">The sequence shown here is derived from an EMBL/GenBank/DDBJ whole genome shotgun (WGS) entry which is preliminary data.</text>
</comment>
<reference evidence="1" key="2">
    <citation type="submission" date="2018-07" db="EMBL/GenBank/DDBJ databases">
        <authorList>
            <consortium name="NCBI Pathogen Detection Project"/>
        </authorList>
    </citation>
    <scope>NUCLEOTIDE SEQUENCE</scope>
    <source>
        <strain evidence="1">BCW_2665</strain>
    </source>
</reference>
<dbReference type="EMBL" id="DAATGM010000029">
    <property type="protein sequence ID" value="HAE8243569.1"/>
    <property type="molecule type" value="Genomic_DNA"/>
</dbReference>
<accession>A0A2R4DF08</accession>
<organism evidence="1">
    <name type="scientific">Salmonella enterica subsp. enterica serovar Concord</name>
    <dbReference type="NCBI Taxonomy" id="483687"/>
    <lineage>
        <taxon>Bacteria</taxon>
        <taxon>Pseudomonadati</taxon>
        <taxon>Pseudomonadota</taxon>
        <taxon>Gammaproteobacteria</taxon>
        <taxon>Enterobacterales</taxon>
        <taxon>Enterobacteriaceae</taxon>
        <taxon>Salmonella</taxon>
    </lineage>
</organism>
<name>A0A2R4DF08_SALET</name>
<protein>
    <submittedName>
        <fullName evidence="1">Uncharacterized protein</fullName>
    </submittedName>
</protein>
<evidence type="ECO:0000313" key="1">
    <source>
        <dbReference type="EMBL" id="HAE8243569.1"/>
    </source>
</evidence>
<dbReference type="AlphaFoldDB" id="A0A2R4DF08"/>